<dbReference type="PANTHER" id="PTHR32309">
    <property type="entry name" value="TYROSINE-PROTEIN KINASE"/>
    <property type="match status" value="1"/>
</dbReference>
<evidence type="ECO:0000259" key="9">
    <source>
        <dbReference type="Pfam" id="PF02706"/>
    </source>
</evidence>
<keyword evidence="5 8" id="KW-1133">Transmembrane helix</keyword>
<evidence type="ECO:0000256" key="2">
    <source>
        <dbReference type="ARBA" id="ARBA00006683"/>
    </source>
</evidence>
<protein>
    <recommendedName>
        <fullName evidence="9">Polysaccharide chain length determinant N-terminal domain-containing protein</fullName>
    </recommendedName>
</protein>
<dbReference type="InterPro" id="IPR003856">
    <property type="entry name" value="LPS_length_determ_N"/>
</dbReference>
<feature type="transmembrane region" description="Helical" evidence="8">
    <location>
        <begin position="21"/>
        <end position="39"/>
    </location>
</feature>
<reference evidence="10" key="1">
    <citation type="submission" date="2020-02" db="EMBL/GenBank/DDBJ databases">
        <authorList>
            <person name="Meier V. D."/>
        </authorList>
    </citation>
    <scope>NUCLEOTIDE SEQUENCE</scope>
    <source>
        <strain evidence="10">AVDCRST_MAG53</strain>
    </source>
</reference>
<dbReference type="Pfam" id="PF02706">
    <property type="entry name" value="Wzz"/>
    <property type="match status" value="1"/>
</dbReference>
<evidence type="ECO:0000256" key="4">
    <source>
        <dbReference type="ARBA" id="ARBA00022692"/>
    </source>
</evidence>
<dbReference type="GO" id="GO:0005886">
    <property type="term" value="C:plasma membrane"/>
    <property type="evidence" value="ECO:0007669"/>
    <property type="project" value="UniProtKB-SubCell"/>
</dbReference>
<evidence type="ECO:0000256" key="7">
    <source>
        <dbReference type="SAM" id="MobiDB-lite"/>
    </source>
</evidence>
<dbReference type="EMBL" id="CADCVR010000072">
    <property type="protein sequence ID" value="CAA9505110.1"/>
    <property type="molecule type" value="Genomic_DNA"/>
</dbReference>
<comment type="subcellular location">
    <subcellularLocation>
        <location evidence="1">Cell membrane</location>
        <topology evidence="1">Multi-pass membrane protein</topology>
    </subcellularLocation>
</comment>
<accession>A0A6J4STV0</accession>
<evidence type="ECO:0000256" key="3">
    <source>
        <dbReference type="ARBA" id="ARBA00022475"/>
    </source>
</evidence>
<dbReference type="PANTHER" id="PTHR32309:SF31">
    <property type="entry name" value="CAPSULAR EXOPOLYSACCHARIDE FAMILY"/>
    <property type="match status" value="1"/>
</dbReference>
<sequence length="278" mass="29345">MGEAQQADGGLELLDVLRRRAWLVLGCAVVVAGVAYLLSSSQTARYEATASLTLVPDGGPTLPGRTVQAQPQPSGQTPSPIVGIRDVTSRAARQAGISLAGTRVSAEQVEDTNVIRVTASAPQPERAAALANAVATRLRAERRERERTVLKKAMASIEKTLASIQTLRGGRERRIALGQRIDDLQLQIDVNRGGLEIAQRALPPAAAESPRPLRDAALGGLFGLVLGGALALLWSQADGRVRRISQLQDFGELPVLGAIPKSRALRGAEAPTLRADDA</sequence>
<evidence type="ECO:0000256" key="6">
    <source>
        <dbReference type="ARBA" id="ARBA00023136"/>
    </source>
</evidence>
<name>A0A6J4STV0_9ACTN</name>
<evidence type="ECO:0000256" key="5">
    <source>
        <dbReference type="ARBA" id="ARBA00022989"/>
    </source>
</evidence>
<organism evidence="10">
    <name type="scientific">uncultured Solirubrobacteraceae bacterium</name>
    <dbReference type="NCBI Taxonomy" id="1162706"/>
    <lineage>
        <taxon>Bacteria</taxon>
        <taxon>Bacillati</taxon>
        <taxon>Actinomycetota</taxon>
        <taxon>Thermoleophilia</taxon>
        <taxon>Solirubrobacterales</taxon>
        <taxon>Solirubrobacteraceae</taxon>
        <taxon>environmental samples</taxon>
    </lineage>
</organism>
<keyword evidence="4 8" id="KW-0812">Transmembrane</keyword>
<evidence type="ECO:0000256" key="8">
    <source>
        <dbReference type="SAM" id="Phobius"/>
    </source>
</evidence>
<comment type="similarity">
    <text evidence="2">Belongs to the CpsC/CapA family.</text>
</comment>
<gene>
    <name evidence="10" type="ORF">AVDCRST_MAG53-2301</name>
</gene>
<feature type="compositionally biased region" description="Polar residues" evidence="7">
    <location>
        <begin position="67"/>
        <end position="79"/>
    </location>
</feature>
<feature type="region of interest" description="Disordered" evidence="7">
    <location>
        <begin position="57"/>
        <end position="82"/>
    </location>
</feature>
<feature type="transmembrane region" description="Helical" evidence="8">
    <location>
        <begin position="216"/>
        <end position="234"/>
    </location>
</feature>
<keyword evidence="3" id="KW-1003">Cell membrane</keyword>
<feature type="domain" description="Polysaccharide chain length determinant N-terminal" evidence="9">
    <location>
        <begin position="12"/>
        <end position="75"/>
    </location>
</feature>
<dbReference type="InterPro" id="IPR050445">
    <property type="entry name" value="Bact_polysacc_biosynth/exp"/>
</dbReference>
<dbReference type="AlphaFoldDB" id="A0A6J4STV0"/>
<evidence type="ECO:0000313" key="10">
    <source>
        <dbReference type="EMBL" id="CAA9505110.1"/>
    </source>
</evidence>
<evidence type="ECO:0000256" key="1">
    <source>
        <dbReference type="ARBA" id="ARBA00004651"/>
    </source>
</evidence>
<keyword evidence="6 8" id="KW-0472">Membrane</keyword>
<proteinExistence type="inferred from homology"/>